<dbReference type="InterPro" id="IPR036157">
    <property type="entry name" value="dUTPase-like_sf"/>
</dbReference>
<dbReference type="EC" id="3.6.1.23" evidence="5"/>
<dbReference type="InterPro" id="IPR033704">
    <property type="entry name" value="dUTPase_trimeric"/>
</dbReference>
<dbReference type="NCBIfam" id="TIGR00576">
    <property type="entry name" value="dut"/>
    <property type="match status" value="1"/>
</dbReference>
<dbReference type="GO" id="GO:0006226">
    <property type="term" value="P:dUMP biosynthetic process"/>
    <property type="evidence" value="ECO:0007669"/>
    <property type="project" value="UniProtKB-UniRule"/>
</dbReference>
<feature type="domain" description="dUTPase-like" evidence="6">
    <location>
        <begin position="22"/>
        <end position="149"/>
    </location>
</feature>
<comment type="similarity">
    <text evidence="1 5">Belongs to the dUTPase family.</text>
</comment>
<protein>
    <recommendedName>
        <fullName evidence="5">Deoxyuridine 5'-triphosphate nucleotidohydrolase</fullName>
        <shortName evidence="5">dUTPase</shortName>
        <ecNumber evidence="5">3.6.1.23</ecNumber>
    </recommendedName>
    <alternativeName>
        <fullName evidence="5">dUTP pyrophosphatase</fullName>
    </alternativeName>
</protein>
<evidence type="ECO:0000256" key="1">
    <source>
        <dbReference type="ARBA" id="ARBA00006581"/>
    </source>
</evidence>
<keyword evidence="3 5" id="KW-0546">Nucleotide metabolism</keyword>
<dbReference type="UniPathway" id="UPA00610">
    <property type="reaction ID" value="UER00666"/>
</dbReference>
<dbReference type="CDD" id="cd07557">
    <property type="entry name" value="trimeric_dUTPase"/>
    <property type="match status" value="1"/>
</dbReference>
<dbReference type="HAMAP" id="MF_00116">
    <property type="entry name" value="dUTPase_bact"/>
    <property type="match status" value="1"/>
</dbReference>
<organism evidence="7 8">
    <name type="scientific">Novosphingobium piscinae</name>
    <dbReference type="NCBI Taxonomy" id="1507448"/>
    <lineage>
        <taxon>Bacteria</taxon>
        <taxon>Pseudomonadati</taxon>
        <taxon>Pseudomonadota</taxon>
        <taxon>Alphaproteobacteria</taxon>
        <taxon>Sphingomonadales</taxon>
        <taxon>Sphingomonadaceae</taxon>
        <taxon>Novosphingobium</taxon>
    </lineage>
</organism>
<dbReference type="InterPro" id="IPR029054">
    <property type="entry name" value="dUTPase-like"/>
</dbReference>
<gene>
    <name evidence="5 7" type="primary">dut</name>
    <name evidence="7" type="ORF">H7F53_08255</name>
</gene>
<dbReference type="SUPFAM" id="SSF51283">
    <property type="entry name" value="dUTPase-like"/>
    <property type="match status" value="1"/>
</dbReference>
<evidence type="ECO:0000256" key="5">
    <source>
        <dbReference type="HAMAP-Rule" id="MF_00116"/>
    </source>
</evidence>
<comment type="catalytic activity">
    <reaction evidence="4 5">
        <text>dUTP + H2O = dUMP + diphosphate + H(+)</text>
        <dbReference type="Rhea" id="RHEA:10248"/>
        <dbReference type="ChEBI" id="CHEBI:15377"/>
        <dbReference type="ChEBI" id="CHEBI:15378"/>
        <dbReference type="ChEBI" id="CHEBI:33019"/>
        <dbReference type="ChEBI" id="CHEBI:61555"/>
        <dbReference type="ChEBI" id="CHEBI:246422"/>
        <dbReference type="EC" id="3.6.1.23"/>
    </reaction>
</comment>
<proteinExistence type="inferred from homology"/>
<dbReference type="Gene3D" id="2.70.40.10">
    <property type="match status" value="1"/>
</dbReference>
<name>A0A7X1KQ41_9SPHN</name>
<dbReference type="AlphaFoldDB" id="A0A7X1KQ41"/>
<dbReference type="GO" id="GO:0000287">
    <property type="term" value="F:magnesium ion binding"/>
    <property type="evidence" value="ECO:0007669"/>
    <property type="project" value="UniProtKB-UniRule"/>
</dbReference>
<keyword evidence="2 5" id="KW-0378">Hydrolase</keyword>
<accession>A0A7X1KQ41</accession>
<keyword evidence="8" id="KW-1185">Reference proteome</keyword>
<dbReference type="InterPro" id="IPR008181">
    <property type="entry name" value="dUTPase"/>
</dbReference>
<dbReference type="PANTHER" id="PTHR11241">
    <property type="entry name" value="DEOXYURIDINE 5'-TRIPHOSPHATE NUCLEOTIDOHYDROLASE"/>
    <property type="match status" value="1"/>
</dbReference>
<evidence type="ECO:0000313" key="8">
    <source>
        <dbReference type="Proteomes" id="UP000551327"/>
    </source>
</evidence>
<feature type="binding site" evidence="5">
    <location>
        <position position="83"/>
    </location>
    <ligand>
        <name>substrate</name>
    </ligand>
</feature>
<evidence type="ECO:0000313" key="7">
    <source>
        <dbReference type="EMBL" id="MBC2669133.1"/>
    </source>
</evidence>
<dbReference type="Pfam" id="PF00692">
    <property type="entry name" value="dUTPase"/>
    <property type="match status" value="1"/>
</dbReference>
<dbReference type="Proteomes" id="UP000551327">
    <property type="component" value="Unassembled WGS sequence"/>
</dbReference>
<dbReference type="PANTHER" id="PTHR11241:SF0">
    <property type="entry name" value="DEOXYURIDINE 5'-TRIPHOSPHATE NUCLEOTIDOHYDROLASE"/>
    <property type="match status" value="1"/>
</dbReference>
<comment type="caution">
    <text evidence="7">The sequence shown here is derived from an EMBL/GenBank/DDBJ whole genome shotgun (WGS) entry which is preliminary data.</text>
</comment>
<dbReference type="NCBIfam" id="NF001862">
    <property type="entry name" value="PRK00601.1"/>
    <property type="match status" value="1"/>
</dbReference>
<keyword evidence="5" id="KW-0460">Magnesium</keyword>
<dbReference type="EMBL" id="JACLAX010000006">
    <property type="protein sequence ID" value="MBC2669133.1"/>
    <property type="molecule type" value="Genomic_DNA"/>
</dbReference>
<evidence type="ECO:0000256" key="4">
    <source>
        <dbReference type="ARBA" id="ARBA00047686"/>
    </source>
</evidence>
<comment type="cofactor">
    <cofactor evidence="5">
        <name>Mg(2+)</name>
        <dbReference type="ChEBI" id="CHEBI:18420"/>
    </cofactor>
</comment>
<evidence type="ECO:0000256" key="3">
    <source>
        <dbReference type="ARBA" id="ARBA00023080"/>
    </source>
</evidence>
<comment type="function">
    <text evidence="5">This enzyme is involved in nucleotide metabolism: it produces dUMP, the immediate precursor of thymidine nucleotides and it decreases the intracellular concentration of dUTP so that uracil cannot be incorporated into DNA.</text>
</comment>
<reference evidence="7 8" key="1">
    <citation type="submission" date="2020-08" db="EMBL/GenBank/DDBJ databases">
        <title>The genome sequence of type strain Novosphingobium piscinae KCTC 42194.</title>
        <authorList>
            <person name="Liu Y."/>
        </authorList>
    </citation>
    <scope>NUCLEOTIDE SEQUENCE [LARGE SCALE GENOMIC DNA]</scope>
    <source>
        <strain evidence="7 8">KCTC 42194</strain>
    </source>
</reference>
<feature type="binding site" evidence="5">
    <location>
        <begin position="87"/>
        <end position="89"/>
    </location>
    <ligand>
        <name>substrate</name>
    </ligand>
</feature>
<dbReference type="GO" id="GO:0004170">
    <property type="term" value="F:dUTP diphosphatase activity"/>
    <property type="evidence" value="ECO:0007669"/>
    <property type="project" value="UniProtKB-UniRule"/>
</dbReference>
<dbReference type="RefSeq" id="WP_185679015.1">
    <property type="nucleotide sequence ID" value="NZ_JACLAX010000006.1"/>
</dbReference>
<feature type="binding site" evidence="5">
    <location>
        <begin position="70"/>
        <end position="72"/>
    </location>
    <ligand>
        <name>substrate</name>
    </ligand>
</feature>
<comment type="pathway">
    <text evidence="5">Pyrimidine metabolism; dUMP biosynthesis; dUMP from dCTP (dUTP route): step 2/2.</text>
</comment>
<evidence type="ECO:0000259" key="6">
    <source>
        <dbReference type="Pfam" id="PF00692"/>
    </source>
</evidence>
<evidence type="ECO:0000256" key="2">
    <source>
        <dbReference type="ARBA" id="ARBA00022801"/>
    </source>
</evidence>
<sequence>MHSVETVPVRVKRLPHGEGLALPAYATAGAAGMDVVSAEDVTIAPGARHAVATGLAMAIPHGYEIQVRPRSGLALKHGITVPNTPGTIDSDYRGELKVILINHGHEPFKIVRGDRVAQLVVAPVVQGEWIEADDLGETARGADGFGSTGGVSSLGS</sequence>
<dbReference type="GO" id="GO:0046081">
    <property type="term" value="P:dUTP catabolic process"/>
    <property type="evidence" value="ECO:0007669"/>
    <property type="project" value="InterPro"/>
</dbReference>
<comment type="caution">
    <text evidence="5">Lacks conserved residue(s) required for the propagation of feature annotation.</text>
</comment>
<keyword evidence="5" id="KW-0479">Metal-binding</keyword>